<dbReference type="InterPro" id="IPR000073">
    <property type="entry name" value="AB_hydrolase_1"/>
</dbReference>
<dbReference type="EMBL" id="VCDI01000002">
    <property type="protein sequence ID" value="TLU73614.1"/>
    <property type="molecule type" value="Genomic_DNA"/>
</dbReference>
<feature type="domain" description="AB hydrolase-1" evidence="1">
    <location>
        <begin position="31"/>
        <end position="285"/>
    </location>
</feature>
<reference evidence="2 3" key="1">
    <citation type="submission" date="2019-05" db="EMBL/GenBank/DDBJ databases">
        <authorList>
            <person name="Pankratov T."/>
            <person name="Grouzdev D."/>
        </authorList>
    </citation>
    <scope>NUCLEOTIDE SEQUENCE [LARGE SCALE GENOMIC DNA]</scope>
    <source>
        <strain evidence="2 3">KEBCLARHB70R</strain>
    </source>
</reference>
<organism evidence="2 3">
    <name type="scientific">Lichenicoccus roseus</name>
    <dbReference type="NCBI Taxonomy" id="2683649"/>
    <lineage>
        <taxon>Bacteria</taxon>
        <taxon>Pseudomonadati</taxon>
        <taxon>Pseudomonadota</taxon>
        <taxon>Alphaproteobacteria</taxon>
        <taxon>Acetobacterales</taxon>
        <taxon>Acetobacteraceae</taxon>
        <taxon>Lichenicoccus</taxon>
    </lineage>
</organism>
<evidence type="ECO:0000313" key="3">
    <source>
        <dbReference type="Proteomes" id="UP000305654"/>
    </source>
</evidence>
<keyword evidence="2" id="KW-0378">Hydrolase</keyword>
<keyword evidence="3" id="KW-1185">Reference proteome</keyword>
<dbReference type="Proteomes" id="UP000305654">
    <property type="component" value="Unassembled WGS sequence"/>
</dbReference>
<proteinExistence type="predicted"/>
<protein>
    <submittedName>
        <fullName evidence="2">Alpha/beta hydrolase</fullName>
    </submittedName>
</protein>
<dbReference type="PRINTS" id="PR00111">
    <property type="entry name" value="ABHYDROLASE"/>
</dbReference>
<dbReference type="Gene3D" id="3.40.50.1820">
    <property type="entry name" value="alpha/beta hydrolase"/>
    <property type="match status" value="1"/>
</dbReference>
<dbReference type="AlphaFoldDB" id="A0A5R9J7L1"/>
<name>A0A5R9J7L1_9PROT</name>
<evidence type="ECO:0000259" key="1">
    <source>
        <dbReference type="Pfam" id="PF00561"/>
    </source>
</evidence>
<dbReference type="PANTHER" id="PTHR43329">
    <property type="entry name" value="EPOXIDE HYDROLASE"/>
    <property type="match status" value="1"/>
</dbReference>
<dbReference type="GO" id="GO:0016787">
    <property type="term" value="F:hydrolase activity"/>
    <property type="evidence" value="ECO:0007669"/>
    <property type="project" value="UniProtKB-KW"/>
</dbReference>
<dbReference type="SUPFAM" id="SSF53474">
    <property type="entry name" value="alpha/beta-Hydrolases"/>
    <property type="match status" value="1"/>
</dbReference>
<dbReference type="OrthoDB" id="9812774at2"/>
<dbReference type="InterPro" id="IPR029058">
    <property type="entry name" value="AB_hydrolase_fold"/>
</dbReference>
<dbReference type="Pfam" id="PF00561">
    <property type="entry name" value="Abhydrolase_1"/>
    <property type="match status" value="1"/>
</dbReference>
<evidence type="ECO:0000313" key="2">
    <source>
        <dbReference type="EMBL" id="TLU73614.1"/>
    </source>
</evidence>
<sequence length="299" mass="32202">MPEFFPGFATHRIETATGVTIHARSAGGGAPVLLLHGYPQSGATWNAVAPRLAAARRVVVADLRGYGDSGKPDSTPDHAPYSKRAMAADMVAVMRALGHERFAVVGHDRGGRVAHRMALDHPGAVARLAVLDIAPTLTMYDRTDFAFAQAYFHWFFLTQPAPLPERLIEAQAAFFLDCQLRRQSRTEGVPVAAVAAEYLRCYTAPGAIHAMCEDYRAAAGIDLEHDRADDAAGHRIAAPLLALWGSKGTVGALYDVLQTWRDKAASPSLVTGTALPCGHLLQEEQPDAVLARLMPFLDT</sequence>
<accession>A0A5R9J7L1</accession>
<comment type="caution">
    <text evidence="2">The sequence shown here is derived from an EMBL/GenBank/DDBJ whole genome shotgun (WGS) entry which is preliminary data.</text>
</comment>
<gene>
    <name evidence="2" type="ORF">FE263_07355</name>
</gene>